<name>A0A6J5VP28_PRUAR</name>
<evidence type="ECO:0000256" key="1">
    <source>
        <dbReference type="SAM" id="MobiDB-lite"/>
    </source>
</evidence>
<evidence type="ECO:0000313" key="2">
    <source>
        <dbReference type="EMBL" id="CAB4290999.1"/>
    </source>
</evidence>
<feature type="region of interest" description="Disordered" evidence="1">
    <location>
        <begin position="57"/>
        <end position="89"/>
    </location>
</feature>
<sequence>MEPNIPNLPYILTTPFSEPVPLVKRDAPIDPRLNRLRNTYIPWQNVTHAKNHLVLQRQKCHDPPKPVEMKKSKGKGGKGSSSRNPEPDPLVEANQAFIQSQNNFAAAIRSFIPGPNCPLMVWVRGDVDNVLLLWTMYQDRRLHVLAELTDEFEWTNQTGACGAEKVLVVITGTLFLFVYVELQQAPELRIERLVKKAMILLGSLQGLYGLYGFDAEVSPFLQWSRVIASVSHCHYQLPSFGSRELQR</sequence>
<evidence type="ECO:0000313" key="3">
    <source>
        <dbReference type="Proteomes" id="UP000507222"/>
    </source>
</evidence>
<dbReference type="Proteomes" id="UP000507222">
    <property type="component" value="Unassembled WGS sequence"/>
</dbReference>
<feature type="compositionally biased region" description="Basic and acidic residues" evidence="1">
    <location>
        <begin position="59"/>
        <end position="71"/>
    </location>
</feature>
<reference evidence="2 3" key="1">
    <citation type="submission" date="2020-05" db="EMBL/GenBank/DDBJ databases">
        <authorList>
            <person name="Campoy J."/>
            <person name="Schneeberger K."/>
            <person name="Spophaly S."/>
        </authorList>
    </citation>
    <scope>NUCLEOTIDE SEQUENCE [LARGE SCALE GENOMIC DNA]</scope>
    <source>
        <strain evidence="2">PruArmRojPasFocal</strain>
    </source>
</reference>
<dbReference type="EMBL" id="CAEKDK010000008">
    <property type="protein sequence ID" value="CAB4290999.1"/>
    <property type="molecule type" value="Genomic_DNA"/>
</dbReference>
<proteinExistence type="predicted"/>
<protein>
    <submittedName>
        <fullName evidence="2">Uncharacterized protein</fullName>
    </submittedName>
</protein>
<gene>
    <name evidence="2" type="ORF">CURHAP_LOCUS51223</name>
</gene>
<organism evidence="2 3">
    <name type="scientific">Prunus armeniaca</name>
    <name type="common">Apricot</name>
    <name type="synonym">Armeniaca vulgaris</name>
    <dbReference type="NCBI Taxonomy" id="36596"/>
    <lineage>
        <taxon>Eukaryota</taxon>
        <taxon>Viridiplantae</taxon>
        <taxon>Streptophyta</taxon>
        <taxon>Embryophyta</taxon>
        <taxon>Tracheophyta</taxon>
        <taxon>Spermatophyta</taxon>
        <taxon>Magnoliopsida</taxon>
        <taxon>eudicotyledons</taxon>
        <taxon>Gunneridae</taxon>
        <taxon>Pentapetalae</taxon>
        <taxon>rosids</taxon>
        <taxon>fabids</taxon>
        <taxon>Rosales</taxon>
        <taxon>Rosaceae</taxon>
        <taxon>Amygdaloideae</taxon>
        <taxon>Amygdaleae</taxon>
        <taxon>Prunus</taxon>
    </lineage>
</organism>
<dbReference type="AlphaFoldDB" id="A0A6J5VP28"/>
<accession>A0A6J5VP28</accession>